<accession>A0A0F9H7T9</accession>
<dbReference type="EMBL" id="LAZR01015830">
    <property type="protein sequence ID" value="KKM07169.1"/>
    <property type="molecule type" value="Genomic_DNA"/>
</dbReference>
<organism evidence="1">
    <name type="scientific">marine sediment metagenome</name>
    <dbReference type="NCBI Taxonomy" id="412755"/>
    <lineage>
        <taxon>unclassified sequences</taxon>
        <taxon>metagenomes</taxon>
        <taxon>ecological metagenomes</taxon>
    </lineage>
</organism>
<sequence>MSEDMFDAIQDYLNTEFSWNEIVDDWDGTVKKLKRFVKERTAQASHNPHQ</sequence>
<gene>
    <name evidence="1" type="ORF">LCGC14_1736670</name>
</gene>
<protein>
    <submittedName>
        <fullName evidence="1">Uncharacterized protein</fullName>
    </submittedName>
</protein>
<proteinExistence type="predicted"/>
<evidence type="ECO:0000313" key="1">
    <source>
        <dbReference type="EMBL" id="KKM07169.1"/>
    </source>
</evidence>
<name>A0A0F9H7T9_9ZZZZ</name>
<comment type="caution">
    <text evidence="1">The sequence shown here is derived from an EMBL/GenBank/DDBJ whole genome shotgun (WGS) entry which is preliminary data.</text>
</comment>
<reference evidence="1" key="1">
    <citation type="journal article" date="2015" name="Nature">
        <title>Complex archaea that bridge the gap between prokaryotes and eukaryotes.</title>
        <authorList>
            <person name="Spang A."/>
            <person name="Saw J.H."/>
            <person name="Jorgensen S.L."/>
            <person name="Zaremba-Niedzwiedzka K."/>
            <person name="Martijn J."/>
            <person name="Lind A.E."/>
            <person name="van Eijk R."/>
            <person name="Schleper C."/>
            <person name="Guy L."/>
            <person name="Ettema T.J."/>
        </authorList>
    </citation>
    <scope>NUCLEOTIDE SEQUENCE</scope>
</reference>
<dbReference type="AlphaFoldDB" id="A0A0F9H7T9"/>